<dbReference type="PhylomeDB" id="A0A0G4FVH2"/>
<keyword evidence="3" id="KW-1185">Reference proteome</keyword>
<dbReference type="SUPFAM" id="SSF52799">
    <property type="entry name" value="(Phosphotyrosine protein) phosphatases II"/>
    <property type="match status" value="1"/>
</dbReference>
<dbReference type="InParanoid" id="A0A0G4FVH2"/>
<sequence>MIMLLLPLSLAVSSASASRLRHQALQPAFVPPPLSFSSRSASFPHPLRRPCTSLFGLLDGLQPTDNVSQLSDEVLSGAQLSPESVKKLLANGVKSVLNVRAAIEPGYRDDSELCEGENCGYFHSAVTPFDWSRAKVDGILATVEAAPKPIFIHCAANIRSAAVAVLHEVKSGRLSEGDAVSKAKMINDRAGGLVERYLKG</sequence>
<evidence type="ECO:0000313" key="2">
    <source>
        <dbReference type="EMBL" id="CEM19085.1"/>
    </source>
</evidence>
<organism evidence="2 3">
    <name type="scientific">Vitrella brassicaformis (strain CCMP3155)</name>
    <dbReference type="NCBI Taxonomy" id="1169540"/>
    <lineage>
        <taxon>Eukaryota</taxon>
        <taxon>Sar</taxon>
        <taxon>Alveolata</taxon>
        <taxon>Colpodellida</taxon>
        <taxon>Vitrellaceae</taxon>
        <taxon>Vitrella</taxon>
    </lineage>
</organism>
<proteinExistence type="predicted"/>
<dbReference type="Proteomes" id="UP000041254">
    <property type="component" value="Unassembled WGS sequence"/>
</dbReference>
<evidence type="ECO:0008006" key="4">
    <source>
        <dbReference type="Google" id="ProtNLM"/>
    </source>
</evidence>
<gene>
    <name evidence="2" type="ORF">Vbra_16299</name>
</gene>
<keyword evidence="1" id="KW-0732">Signal</keyword>
<evidence type="ECO:0000256" key="1">
    <source>
        <dbReference type="SAM" id="SignalP"/>
    </source>
</evidence>
<feature type="chain" id="PRO_5005189130" description="Tyrosine specific protein phosphatases domain-containing protein" evidence="1">
    <location>
        <begin position="18"/>
        <end position="200"/>
    </location>
</feature>
<dbReference type="Gene3D" id="3.90.190.10">
    <property type="entry name" value="Protein tyrosine phosphatase superfamily"/>
    <property type="match status" value="1"/>
</dbReference>
<reference evidence="2 3" key="1">
    <citation type="submission" date="2014-11" db="EMBL/GenBank/DDBJ databases">
        <authorList>
            <person name="Zhu J."/>
            <person name="Qi W."/>
            <person name="Song R."/>
        </authorList>
    </citation>
    <scope>NUCLEOTIDE SEQUENCE [LARGE SCALE GENOMIC DNA]</scope>
</reference>
<name>A0A0G4FVH2_VITBC</name>
<feature type="signal peptide" evidence="1">
    <location>
        <begin position="1"/>
        <end position="17"/>
    </location>
</feature>
<dbReference type="AlphaFoldDB" id="A0A0G4FVH2"/>
<accession>A0A0G4FVH2</accession>
<dbReference type="InterPro" id="IPR029021">
    <property type="entry name" value="Prot-tyrosine_phosphatase-like"/>
</dbReference>
<dbReference type="EMBL" id="CDMY01000510">
    <property type="protein sequence ID" value="CEM19085.1"/>
    <property type="molecule type" value="Genomic_DNA"/>
</dbReference>
<protein>
    <recommendedName>
        <fullName evidence="4">Tyrosine specific protein phosphatases domain-containing protein</fullName>
    </recommendedName>
</protein>
<dbReference type="VEuPathDB" id="CryptoDB:Vbra_16299"/>
<evidence type="ECO:0000313" key="3">
    <source>
        <dbReference type="Proteomes" id="UP000041254"/>
    </source>
</evidence>